<keyword evidence="5 13" id="KW-0328">Glycosyltransferase</keyword>
<organism evidence="14 15">
    <name type="scientific">Phoenix dactylifera</name>
    <name type="common">Date palm</name>
    <dbReference type="NCBI Taxonomy" id="42345"/>
    <lineage>
        <taxon>Eukaryota</taxon>
        <taxon>Viridiplantae</taxon>
        <taxon>Streptophyta</taxon>
        <taxon>Embryophyta</taxon>
        <taxon>Tracheophyta</taxon>
        <taxon>Spermatophyta</taxon>
        <taxon>Magnoliopsida</taxon>
        <taxon>Liliopsida</taxon>
        <taxon>Arecaceae</taxon>
        <taxon>Coryphoideae</taxon>
        <taxon>Phoeniceae</taxon>
        <taxon>Phoenix</taxon>
    </lineage>
</organism>
<keyword evidence="6" id="KW-0808">Transferase</keyword>
<evidence type="ECO:0000256" key="3">
    <source>
        <dbReference type="ARBA" id="ARBA00004922"/>
    </source>
</evidence>
<evidence type="ECO:0000256" key="5">
    <source>
        <dbReference type="ARBA" id="ARBA00022676"/>
    </source>
</evidence>
<evidence type="ECO:0000256" key="4">
    <source>
        <dbReference type="ARBA" id="ARBA00008661"/>
    </source>
</evidence>
<evidence type="ECO:0000256" key="2">
    <source>
        <dbReference type="ARBA" id="ARBA00004323"/>
    </source>
</evidence>
<evidence type="ECO:0000256" key="7">
    <source>
        <dbReference type="ARBA" id="ARBA00022692"/>
    </source>
</evidence>
<evidence type="ECO:0000313" key="14">
    <source>
        <dbReference type="Proteomes" id="UP000228380"/>
    </source>
</evidence>
<dbReference type="Pfam" id="PF01762">
    <property type="entry name" value="Galactosyl_T"/>
    <property type="match status" value="1"/>
</dbReference>
<keyword evidence="7 13" id="KW-0812">Transmembrane</keyword>
<evidence type="ECO:0000256" key="8">
    <source>
        <dbReference type="ARBA" id="ARBA00022968"/>
    </source>
</evidence>
<reference evidence="14" key="1">
    <citation type="journal article" date="2019" name="Nat. Commun.">
        <title>Genome-wide association mapping of date palm fruit traits.</title>
        <authorList>
            <person name="Hazzouri K.M."/>
            <person name="Gros-Balthazard M."/>
            <person name="Flowers J.M."/>
            <person name="Copetti D."/>
            <person name="Lemansour A."/>
            <person name="Lebrun M."/>
            <person name="Masmoudi K."/>
            <person name="Ferrand S."/>
            <person name="Dhar M.I."/>
            <person name="Fresquez Z.A."/>
            <person name="Rosas U."/>
            <person name="Zhang J."/>
            <person name="Talag J."/>
            <person name="Lee S."/>
            <person name="Kudrna D."/>
            <person name="Powell R.F."/>
            <person name="Leitch I.J."/>
            <person name="Krueger R.R."/>
            <person name="Wing R.A."/>
            <person name="Amiri K.M.A."/>
            <person name="Purugganan M.D."/>
        </authorList>
    </citation>
    <scope>NUCLEOTIDE SEQUENCE [LARGE SCALE GENOMIC DNA]</scope>
    <source>
        <strain evidence="14">cv. Khalas</strain>
    </source>
</reference>
<name>A0A8B7CXA5_PHODC</name>
<evidence type="ECO:0000256" key="1">
    <source>
        <dbReference type="ARBA" id="ARBA00001936"/>
    </source>
</evidence>
<gene>
    <name evidence="15" type="primary">LOC103720439</name>
</gene>
<evidence type="ECO:0000256" key="13">
    <source>
        <dbReference type="RuleBase" id="RU363063"/>
    </source>
</evidence>
<comment type="similarity">
    <text evidence="4 13">Belongs to the glycosyltransferase 31 family.</text>
</comment>
<dbReference type="UniPathway" id="UPA00378"/>
<dbReference type="Gene3D" id="3.90.550.50">
    <property type="match status" value="1"/>
</dbReference>
<dbReference type="EC" id="2.4.1.-" evidence="13"/>
<sequence>MRRSYPKPSPSTISLILIPLAVLAFICLFLYPKDFELQSLVVTACRPSRSPSSNFIDPVAPKPDFRLLIGILTRADLYERRHLLRLVYSLQPRRATAHIDIRFVFCNLTKEDQRVLVALEILRYDDIIILNCTENMDNGKTYTYFASLPELFDGTNGDDRPYDYVMKTDDDAYLILDNLAESLMNKSREDMYYGFVLPCVSMDPFHDYMSGMGYILSWDLVEWISTSEMVRNRTVGPEDRLTAEWLRDGNKAKNRCTAKPAMYDHPESEPRSFCRHEFVPHTILVHKVKNSLNWARMLEYFNATDGLKPSKFYHIS</sequence>
<evidence type="ECO:0000256" key="11">
    <source>
        <dbReference type="ARBA" id="ARBA00023136"/>
    </source>
</evidence>
<keyword evidence="8 13" id="KW-0735">Signal-anchor</keyword>
<dbReference type="PANTHER" id="PTHR11214:SF351">
    <property type="entry name" value="BETA-1,3-GALACTOSYLTRANSFERASE PVG3"/>
    <property type="match status" value="1"/>
</dbReference>
<dbReference type="AlphaFoldDB" id="A0A8B7CXA5"/>
<dbReference type="RefSeq" id="XP_008808354.1">
    <property type="nucleotide sequence ID" value="XM_008810132.2"/>
</dbReference>
<dbReference type="KEGG" id="pda:103720439"/>
<dbReference type="Proteomes" id="UP000228380">
    <property type="component" value="Chromosome 7"/>
</dbReference>
<evidence type="ECO:0000313" key="15">
    <source>
        <dbReference type="RefSeq" id="XP_008808354.1"/>
    </source>
</evidence>
<dbReference type="PANTHER" id="PTHR11214">
    <property type="entry name" value="BETA-1,3-N-ACETYLGLUCOSAMINYLTRANSFERASE"/>
    <property type="match status" value="1"/>
</dbReference>
<proteinExistence type="inferred from homology"/>
<keyword evidence="9 13" id="KW-1133">Transmembrane helix</keyword>
<dbReference type="InterPro" id="IPR002659">
    <property type="entry name" value="Glyco_trans_31"/>
</dbReference>
<protein>
    <recommendedName>
        <fullName evidence="13">Hexosyltransferase</fullName>
        <ecNumber evidence="13">2.4.1.-</ecNumber>
    </recommendedName>
</protein>
<comment type="cofactor">
    <cofactor evidence="1 13">
        <name>Mn(2+)</name>
        <dbReference type="ChEBI" id="CHEBI:29035"/>
    </cofactor>
</comment>
<comment type="pathway">
    <text evidence="3">Protein modification; protein glycosylation.</text>
</comment>
<dbReference type="GO" id="GO:0016758">
    <property type="term" value="F:hexosyltransferase activity"/>
    <property type="evidence" value="ECO:0007669"/>
    <property type="project" value="InterPro"/>
</dbReference>
<evidence type="ECO:0000256" key="12">
    <source>
        <dbReference type="ARBA" id="ARBA00023211"/>
    </source>
</evidence>
<dbReference type="GO" id="GO:0000139">
    <property type="term" value="C:Golgi membrane"/>
    <property type="evidence" value="ECO:0007669"/>
    <property type="project" value="UniProtKB-SubCell"/>
</dbReference>
<keyword evidence="14" id="KW-1185">Reference proteome</keyword>
<keyword evidence="10 13" id="KW-0333">Golgi apparatus</keyword>
<comment type="subcellular location">
    <subcellularLocation>
        <location evidence="2 13">Golgi apparatus membrane</location>
        <topology evidence="2 13">Single-pass type II membrane protein</topology>
    </subcellularLocation>
</comment>
<evidence type="ECO:0000256" key="6">
    <source>
        <dbReference type="ARBA" id="ARBA00022679"/>
    </source>
</evidence>
<reference evidence="15" key="2">
    <citation type="submission" date="2025-08" db="UniProtKB">
        <authorList>
            <consortium name="RefSeq"/>
        </authorList>
    </citation>
    <scope>IDENTIFICATION</scope>
    <source>
        <tissue evidence="15">Young leaves</tissue>
    </source>
</reference>
<evidence type="ECO:0000256" key="9">
    <source>
        <dbReference type="ARBA" id="ARBA00022989"/>
    </source>
</evidence>
<dbReference type="OrthoDB" id="2139606at2759"/>
<keyword evidence="11 13" id="KW-0472">Membrane</keyword>
<evidence type="ECO:0000256" key="10">
    <source>
        <dbReference type="ARBA" id="ARBA00023034"/>
    </source>
</evidence>
<feature type="transmembrane region" description="Helical" evidence="13">
    <location>
        <begin position="12"/>
        <end position="31"/>
    </location>
</feature>
<dbReference type="FunFam" id="3.90.550.50:FF:000027">
    <property type="entry name" value="Hexosyltransferase"/>
    <property type="match status" value="1"/>
</dbReference>
<keyword evidence="12 13" id="KW-0464">Manganese</keyword>
<accession>A0A8B7CXA5</accession>
<dbReference type="GeneID" id="103720439"/>